<comment type="caution">
    <text evidence="4">The sequence shown here is derived from an EMBL/GenBank/DDBJ whole genome shotgun (WGS) entry which is preliminary data.</text>
</comment>
<dbReference type="InterPro" id="IPR011011">
    <property type="entry name" value="Znf_FYVE_PHD"/>
</dbReference>
<evidence type="ECO:0008006" key="6">
    <source>
        <dbReference type="Google" id="ProtNLM"/>
    </source>
</evidence>
<dbReference type="InterPro" id="IPR013083">
    <property type="entry name" value="Znf_RING/FYVE/PHD"/>
</dbReference>
<dbReference type="InterPro" id="IPR019786">
    <property type="entry name" value="Zinc_finger_PHD-type_CS"/>
</dbReference>
<dbReference type="SUPFAM" id="SSF57903">
    <property type="entry name" value="FYVE/PHD zinc finger"/>
    <property type="match status" value="1"/>
</dbReference>
<keyword evidence="2" id="KW-0863">Zinc-finger</keyword>
<keyword evidence="1" id="KW-0479">Metal-binding</keyword>
<evidence type="ECO:0000256" key="3">
    <source>
        <dbReference type="ARBA" id="ARBA00022833"/>
    </source>
</evidence>
<name>A0AAW0A523_9AGAR</name>
<evidence type="ECO:0000313" key="5">
    <source>
        <dbReference type="Proteomes" id="UP001362999"/>
    </source>
</evidence>
<gene>
    <name evidence="4" type="ORF">R3P38DRAFT_2650593</name>
</gene>
<dbReference type="Proteomes" id="UP001362999">
    <property type="component" value="Unassembled WGS sequence"/>
</dbReference>
<organism evidence="4 5">
    <name type="scientific">Favolaschia claudopus</name>
    <dbReference type="NCBI Taxonomy" id="2862362"/>
    <lineage>
        <taxon>Eukaryota</taxon>
        <taxon>Fungi</taxon>
        <taxon>Dikarya</taxon>
        <taxon>Basidiomycota</taxon>
        <taxon>Agaricomycotina</taxon>
        <taxon>Agaricomycetes</taxon>
        <taxon>Agaricomycetidae</taxon>
        <taxon>Agaricales</taxon>
        <taxon>Marasmiineae</taxon>
        <taxon>Mycenaceae</taxon>
        <taxon>Favolaschia</taxon>
    </lineage>
</organism>
<dbReference type="AlphaFoldDB" id="A0AAW0A523"/>
<accession>A0AAW0A523</accession>
<evidence type="ECO:0000313" key="4">
    <source>
        <dbReference type="EMBL" id="KAK7000942.1"/>
    </source>
</evidence>
<evidence type="ECO:0000256" key="2">
    <source>
        <dbReference type="ARBA" id="ARBA00022771"/>
    </source>
</evidence>
<evidence type="ECO:0000256" key="1">
    <source>
        <dbReference type="ARBA" id="ARBA00022723"/>
    </source>
</evidence>
<dbReference type="GO" id="GO:0008270">
    <property type="term" value="F:zinc ion binding"/>
    <property type="evidence" value="ECO:0007669"/>
    <property type="project" value="UniProtKB-KW"/>
</dbReference>
<dbReference type="PROSITE" id="PS01359">
    <property type="entry name" value="ZF_PHD_1"/>
    <property type="match status" value="1"/>
</dbReference>
<dbReference type="Gene3D" id="3.30.40.10">
    <property type="entry name" value="Zinc/RING finger domain, C3HC4 (zinc finger)"/>
    <property type="match status" value="1"/>
</dbReference>
<sequence length="524" mass="58605">MRLTKLNDDRVLAGKIAQLDVHKQISYQILQLISTDSVDDSSGQYDWKWSLRFESKSIHDVAGRLIFPLNPTVSNRIPGKPTYMFSSNVLVTLGANIQSQLPVSTSLPQVNRSETFPYRHEGKACFHVEPETGLGNGRGEFGQGAETAFDCTKCYPTVSISKKNYQRVLEHNGAHILYDETLPATVEPCGLCLRPFPMCNFVFQKTTGTTSARQIDWTRSTCLNPLKFQMAAAMKSSENSPCTNHLIQWPLQCGMVIWTYNITTHYRCYHQLQTTTNIGTVYKAGASERKWMKKIWDNRQNQPTVRKMKKKKVKTPLVISDAHRSTTAFRCVENIFCKLDEFIKVKEEISNGATDLVGIWDDEHYELDYVDEHAGYAEERLLPLEDDDVDMAITHLAAPTLENSGADLNSITPTTTSDSIQLAPTVASPVLPALQVSVTVNTAPGTNTAAAEELPKLRVRAKRNLTDNLECICGHQVTEDQRVSSAVKCGRSGCETVWFHDECADSGGKKGWVCESCKPTKKRR</sequence>
<keyword evidence="5" id="KW-1185">Reference proteome</keyword>
<dbReference type="EMBL" id="JAWWNJ010000086">
    <property type="protein sequence ID" value="KAK7000942.1"/>
    <property type="molecule type" value="Genomic_DNA"/>
</dbReference>
<proteinExistence type="predicted"/>
<reference evidence="4 5" key="1">
    <citation type="journal article" date="2024" name="J Genomics">
        <title>Draft genome sequencing and assembly of Favolaschia claudopus CIRM-BRFM 2984 isolated from oak limbs.</title>
        <authorList>
            <person name="Navarro D."/>
            <person name="Drula E."/>
            <person name="Chaduli D."/>
            <person name="Cazenave R."/>
            <person name="Ahrendt S."/>
            <person name="Wang J."/>
            <person name="Lipzen A."/>
            <person name="Daum C."/>
            <person name="Barry K."/>
            <person name="Grigoriev I.V."/>
            <person name="Favel A."/>
            <person name="Rosso M.N."/>
            <person name="Martin F."/>
        </authorList>
    </citation>
    <scope>NUCLEOTIDE SEQUENCE [LARGE SCALE GENOMIC DNA]</scope>
    <source>
        <strain evidence="4 5">CIRM-BRFM 2984</strain>
    </source>
</reference>
<keyword evidence="3" id="KW-0862">Zinc</keyword>
<protein>
    <recommendedName>
        <fullName evidence="6">Zinc finger PHD-type domain-containing protein</fullName>
    </recommendedName>
</protein>